<evidence type="ECO:0000256" key="5">
    <source>
        <dbReference type="ARBA" id="ARBA00023136"/>
    </source>
</evidence>
<comment type="subcellular location">
    <subcellularLocation>
        <location evidence="1">Membrane</location>
        <topology evidence="1">Multi-pass membrane protein</topology>
    </subcellularLocation>
</comment>
<keyword evidence="5 6" id="KW-0472">Membrane</keyword>
<protein>
    <submittedName>
        <fullName evidence="7">POT family MFS transporter</fullName>
    </submittedName>
</protein>
<feature type="transmembrane region" description="Helical" evidence="6">
    <location>
        <begin position="68"/>
        <end position="87"/>
    </location>
</feature>
<name>A0ABT4A4D8_9BACT</name>
<feature type="transmembrane region" description="Helical" evidence="6">
    <location>
        <begin position="355"/>
        <end position="377"/>
    </location>
</feature>
<feature type="transmembrane region" description="Helical" evidence="6">
    <location>
        <begin position="322"/>
        <end position="343"/>
    </location>
</feature>
<dbReference type="InterPro" id="IPR018456">
    <property type="entry name" value="PTR2_symporter_CS"/>
</dbReference>
<feature type="transmembrane region" description="Helical" evidence="6">
    <location>
        <begin position="274"/>
        <end position="292"/>
    </location>
</feature>
<feature type="transmembrane region" description="Helical" evidence="6">
    <location>
        <begin position="423"/>
        <end position="441"/>
    </location>
</feature>
<dbReference type="InterPro" id="IPR036259">
    <property type="entry name" value="MFS_trans_sf"/>
</dbReference>
<proteinExistence type="inferred from homology"/>
<comment type="similarity">
    <text evidence="2">Belongs to the major facilitator superfamily. Proton-dependent oligopeptide transporter (POT/PTR) (TC 2.A.17) family.</text>
</comment>
<evidence type="ECO:0000256" key="3">
    <source>
        <dbReference type="ARBA" id="ARBA00022692"/>
    </source>
</evidence>
<organism evidence="7 8">
    <name type="scientific">Archangium lansingense</name>
    <dbReference type="NCBI Taxonomy" id="2995310"/>
    <lineage>
        <taxon>Bacteria</taxon>
        <taxon>Pseudomonadati</taxon>
        <taxon>Myxococcota</taxon>
        <taxon>Myxococcia</taxon>
        <taxon>Myxococcales</taxon>
        <taxon>Cystobacterineae</taxon>
        <taxon>Archangiaceae</taxon>
        <taxon>Archangium</taxon>
    </lineage>
</organism>
<evidence type="ECO:0000313" key="8">
    <source>
        <dbReference type="Proteomes" id="UP001207654"/>
    </source>
</evidence>
<feature type="transmembrane region" description="Helical" evidence="6">
    <location>
        <begin position="158"/>
        <end position="177"/>
    </location>
</feature>
<dbReference type="PANTHER" id="PTHR11654">
    <property type="entry name" value="OLIGOPEPTIDE TRANSPORTER-RELATED"/>
    <property type="match status" value="1"/>
</dbReference>
<evidence type="ECO:0000313" key="7">
    <source>
        <dbReference type="EMBL" id="MCY1076514.1"/>
    </source>
</evidence>
<dbReference type="Gene3D" id="1.20.1250.20">
    <property type="entry name" value="MFS general substrate transporter like domains"/>
    <property type="match status" value="1"/>
</dbReference>
<dbReference type="PROSITE" id="PS01022">
    <property type="entry name" value="PTR2_1"/>
    <property type="match status" value="1"/>
</dbReference>
<feature type="transmembrane region" description="Helical" evidence="6">
    <location>
        <begin position="224"/>
        <end position="244"/>
    </location>
</feature>
<reference evidence="7 8" key="1">
    <citation type="submission" date="2022-11" db="EMBL/GenBank/DDBJ databases">
        <title>Minimal conservation of predation-associated metabolite biosynthetic gene clusters underscores biosynthetic potential of Myxococcota including descriptions for ten novel species: Archangium lansinium sp. nov., Myxococcus landrumus sp. nov., Nannocystis bai.</title>
        <authorList>
            <person name="Ahearne A."/>
            <person name="Stevens C."/>
            <person name="Phillips K."/>
        </authorList>
    </citation>
    <scope>NUCLEOTIDE SEQUENCE [LARGE SCALE GENOMIC DNA]</scope>
    <source>
        <strain evidence="7 8">MIWBW</strain>
    </source>
</reference>
<feature type="transmembrane region" description="Helical" evidence="6">
    <location>
        <begin position="453"/>
        <end position="471"/>
    </location>
</feature>
<dbReference type="CDD" id="cd17347">
    <property type="entry name" value="MFS_SLC15A1_2_like"/>
    <property type="match status" value="1"/>
</dbReference>
<feature type="transmembrane region" description="Helical" evidence="6">
    <location>
        <begin position="117"/>
        <end position="138"/>
    </location>
</feature>
<feature type="transmembrane region" description="Helical" evidence="6">
    <location>
        <begin position="93"/>
        <end position="110"/>
    </location>
</feature>
<dbReference type="Proteomes" id="UP001207654">
    <property type="component" value="Unassembled WGS sequence"/>
</dbReference>
<comment type="caution">
    <text evidence="7">The sequence shown here is derived from an EMBL/GenBank/DDBJ whole genome shotgun (WGS) entry which is preliminary data.</text>
</comment>
<keyword evidence="3 6" id="KW-0812">Transmembrane</keyword>
<evidence type="ECO:0000256" key="4">
    <source>
        <dbReference type="ARBA" id="ARBA00022989"/>
    </source>
</evidence>
<dbReference type="EMBL" id="JAPNKA010000001">
    <property type="protein sequence ID" value="MCY1076514.1"/>
    <property type="molecule type" value="Genomic_DNA"/>
</dbReference>
<evidence type="ECO:0000256" key="2">
    <source>
        <dbReference type="ARBA" id="ARBA00005982"/>
    </source>
</evidence>
<dbReference type="InterPro" id="IPR000109">
    <property type="entry name" value="POT_fam"/>
</dbReference>
<gene>
    <name evidence="7" type="ORF">OV287_18720</name>
</gene>
<dbReference type="RefSeq" id="WP_267535397.1">
    <property type="nucleotide sequence ID" value="NZ_JAPNKA010000001.1"/>
</dbReference>
<feature type="transmembrane region" description="Helical" evidence="6">
    <location>
        <begin position="184"/>
        <end position="204"/>
    </location>
</feature>
<dbReference type="Pfam" id="PF00854">
    <property type="entry name" value="PTR2"/>
    <property type="match status" value="1"/>
</dbReference>
<evidence type="ECO:0000256" key="6">
    <source>
        <dbReference type="SAM" id="Phobius"/>
    </source>
</evidence>
<keyword evidence="4 6" id="KW-1133">Transmembrane helix</keyword>
<accession>A0ABT4A4D8</accession>
<evidence type="ECO:0000256" key="1">
    <source>
        <dbReference type="ARBA" id="ARBA00004141"/>
    </source>
</evidence>
<dbReference type="SUPFAM" id="SSF103473">
    <property type="entry name" value="MFS general substrate transporter"/>
    <property type="match status" value="1"/>
</dbReference>
<keyword evidence="8" id="KW-1185">Reference proteome</keyword>
<sequence>MASTLTASTRERYPPQIKYIIGNEACERFSFYGMRNILTVFLIQYLLVNQVPDEAARQTAAKAAFHDFVSLVYLFPLLGGIIADRFFGKYRTILWLSLLYCVGHLLLALYDDNRQGFYTGLFLIALGSGGIKPCVSAFVGDQFTEENKGLVKGVFALFYWIINFGSFFASLFIPLTLRSFGPAVAFGIPGILMFIATVIFWAGRHHYTNVPPTRCDREGLFGKLLWAVFGPRNGFIWVVSAALFPKKKVPGAKSWLDQAASAGHPPEAIESARAVFRVMGIFAMIPVFWALFDQKASTWVIQATKMDLMVGSFELAPSQLQALNPIMVMLLIPLNNFVLFPWLERKGIQITPLRRMATGMFITGFSYVLVALIQLSLDGGNKPSVLWQAGPYLVLTLGEVLVSATGLEFAYSQAPRQAKGTIMSLWNFTVTVGNQLVSLVARLNVFEGMAATLFFYASLVFAAAIVFALIASRYQVRDYYMPATPAPAGAGEHAIPPVAALGEKKAL</sequence>
<feature type="transmembrane region" description="Helical" evidence="6">
    <location>
        <begin position="389"/>
        <end position="411"/>
    </location>
</feature>